<keyword evidence="1" id="KW-0812">Transmembrane</keyword>
<dbReference type="Proteomes" id="UP000024635">
    <property type="component" value="Unassembled WGS sequence"/>
</dbReference>
<evidence type="ECO:0000313" key="3">
    <source>
        <dbReference type="Proteomes" id="UP000024635"/>
    </source>
</evidence>
<protein>
    <submittedName>
        <fullName evidence="2">Uncharacterized protein</fullName>
    </submittedName>
</protein>
<accession>A0A016UFA3</accession>
<keyword evidence="1" id="KW-0472">Membrane</keyword>
<evidence type="ECO:0000256" key="1">
    <source>
        <dbReference type="SAM" id="Phobius"/>
    </source>
</evidence>
<gene>
    <name evidence="2" type="primary">Acey_s0043.g787</name>
    <name evidence="2" type="ORF">Y032_0043g787</name>
</gene>
<dbReference type="EMBL" id="JARK01001379">
    <property type="protein sequence ID" value="EYC13561.1"/>
    <property type="molecule type" value="Genomic_DNA"/>
</dbReference>
<sequence length="106" mass="11934">MVAQVVSAQERRAAVSTLVYGSLEFTVVLDIPVLTSIAIICVPFIYLFICLFIPYYSSFFFLRTEVLSMCTAINFPCLKPLPSGTFWKQYRLLGTINPLLFVLAVL</sequence>
<reference evidence="3" key="1">
    <citation type="journal article" date="2015" name="Nat. Genet.">
        <title>The genome and transcriptome of the zoonotic hookworm Ancylostoma ceylanicum identify infection-specific gene families.</title>
        <authorList>
            <person name="Schwarz E.M."/>
            <person name="Hu Y."/>
            <person name="Antoshechkin I."/>
            <person name="Miller M.M."/>
            <person name="Sternberg P.W."/>
            <person name="Aroian R.V."/>
        </authorList>
    </citation>
    <scope>NUCLEOTIDE SEQUENCE</scope>
    <source>
        <strain evidence="3">HY135</strain>
    </source>
</reference>
<evidence type="ECO:0000313" key="2">
    <source>
        <dbReference type="EMBL" id="EYC13561.1"/>
    </source>
</evidence>
<feature type="transmembrane region" description="Helical" evidence="1">
    <location>
        <begin position="31"/>
        <end position="53"/>
    </location>
</feature>
<keyword evidence="3" id="KW-1185">Reference proteome</keyword>
<keyword evidence="1" id="KW-1133">Transmembrane helix</keyword>
<name>A0A016UFA3_9BILA</name>
<comment type="caution">
    <text evidence="2">The sequence shown here is derived from an EMBL/GenBank/DDBJ whole genome shotgun (WGS) entry which is preliminary data.</text>
</comment>
<dbReference type="AlphaFoldDB" id="A0A016UFA3"/>
<organism evidence="2 3">
    <name type="scientific">Ancylostoma ceylanicum</name>
    <dbReference type="NCBI Taxonomy" id="53326"/>
    <lineage>
        <taxon>Eukaryota</taxon>
        <taxon>Metazoa</taxon>
        <taxon>Ecdysozoa</taxon>
        <taxon>Nematoda</taxon>
        <taxon>Chromadorea</taxon>
        <taxon>Rhabditida</taxon>
        <taxon>Rhabditina</taxon>
        <taxon>Rhabditomorpha</taxon>
        <taxon>Strongyloidea</taxon>
        <taxon>Ancylostomatidae</taxon>
        <taxon>Ancylostomatinae</taxon>
        <taxon>Ancylostoma</taxon>
    </lineage>
</organism>
<proteinExistence type="predicted"/>